<protein>
    <recommendedName>
        <fullName evidence="5">Elicitin-like protein</fullName>
    </recommendedName>
</protein>
<keyword evidence="4" id="KW-1185">Reference proteome</keyword>
<dbReference type="OMA" id="AIPECNT"/>
<evidence type="ECO:0000313" key="4">
    <source>
        <dbReference type="Proteomes" id="UP000019132"/>
    </source>
</evidence>
<evidence type="ECO:0008006" key="5">
    <source>
        <dbReference type="Google" id="ProtNLM"/>
    </source>
</evidence>
<dbReference type="AlphaFoldDB" id="K3WPU7"/>
<dbReference type="InParanoid" id="K3WPU7"/>
<feature type="compositionally biased region" description="Low complexity" evidence="1">
    <location>
        <begin position="168"/>
        <end position="182"/>
    </location>
</feature>
<proteinExistence type="predicted"/>
<dbReference type="HOGENOM" id="CLU_118820_0_0_1"/>
<reference evidence="4" key="1">
    <citation type="journal article" date="2010" name="Genome Biol.">
        <title>Genome sequence of the necrotrophic plant pathogen Pythium ultimum reveals original pathogenicity mechanisms and effector repertoire.</title>
        <authorList>
            <person name="Levesque C.A."/>
            <person name="Brouwer H."/>
            <person name="Cano L."/>
            <person name="Hamilton J.P."/>
            <person name="Holt C."/>
            <person name="Huitema E."/>
            <person name="Raffaele S."/>
            <person name="Robideau G.P."/>
            <person name="Thines M."/>
            <person name="Win J."/>
            <person name="Zerillo M.M."/>
            <person name="Beakes G.W."/>
            <person name="Boore J.L."/>
            <person name="Busam D."/>
            <person name="Dumas B."/>
            <person name="Ferriera S."/>
            <person name="Fuerstenberg S.I."/>
            <person name="Gachon C.M."/>
            <person name="Gaulin E."/>
            <person name="Govers F."/>
            <person name="Grenville-Briggs L."/>
            <person name="Horner N."/>
            <person name="Hostetler J."/>
            <person name="Jiang R.H."/>
            <person name="Johnson J."/>
            <person name="Krajaejun T."/>
            <person name="Lin H."/>
            <person name="Meijer H.J."/>
            <person name="Moore B."/>
            <person name="Morris P."/>
            <person name="Phuntmart V."/>
            <person name="Puiu D."/>
            <person name="Shetty J."/>
            <person name="Stajich J.E."/>
            <person name="Tripathy S."/>
            <person name="Wawra S."/>
            <person name="van West P."/>
            <person name="Whitty B.R."/>
            <person name="Coutinho P.M."/>
            <person name="Henrissat B."/>
            <person name="Martin F."/>
            <person name="Thomas P.D."/>
            <person name="Tyler B.M."/>
            <person name="De Vries R.P."/>
            <person name="Kamoun S."/>
            <person name="Yandell M."/>
            <person name="Tisserat N."/>
            <person name="Buell C.R."/>
        </authorList>
    </citation>
    <scope>NUCLEOTIDE SEQUENCE</scope>
    <source>
        <strain evidence="4">DAOM:BR144</strain>
    </source>
</reference>
<dbReference type="VEuPathDB" id="FungiDB:PYU1_G006974"/>
<evidence type="ECO:0000313" key="3">
    <source>
        <dbReference type="EnsemblProtists" id="PYU1_T006989"/>
    </source>
</evidence>
<name>K3WPU7_GLOUD</name>
<dbReference type="EMBL" id="GL376560">
    <property type="status" value="NOT_ANNOTATED_CDS"/>
    <property type="molecule type" value="Genomic_DNA"/>
</dbReference>
<feature type="signal peptide" evidence="2">
    <location>
        <begin position="1"/>
        <end position="24"/>
    </location>
</feature>
<dbReference type="GO" id="GO:0005576">
    <property type="term" value="C:extracellular region"/>
    <property type="evidence" value="ECO:0007669"/>
    <property type="project" value="InterPro"/>
</dbReference>
<sequence>MNGSGVLASLAVLLAVLFASLAAALDAAQQLEAASSSGSSAVRPCDQVELVELGSILKNNTRKRQCQVALGITEMLKPDGLDFKVLCDEAACTAALNILYNILPQCAYQDWAPQEQAGKVLKYCGITPTNTTTTDDGAASSLNGGSATVTGTWGSTSGSSTDFAPIGATTSPSTTAPTPAPTSVAATTPLTSVLVVATSLLATAAFA</sequence>
<accession>K3WPU7</accession>
<reference evidence="4" key="2">
    <citation type="submission" date="2010-04" db="EMBL/GenBank/DDBJ databases">
        <authorList>
            <person name="Buell R."/>
            <person name="Hamilton J."/>
            <person name="Hostetler J."/>
        </authorList>
    </citation>
    <scope>NUCLEOTIDE SEQUENCE [LARGE SCALE GENOMIC DNA]</scope>
    <source>
        <strain evidence="4">DAOM:BR144</strain>
    </source>
</reference>
<evidence type="ECO:0000256" key="1">
    <source>
        <dbReference type="SAM" id="MobiDB-lite"/>
    </source>
</evidence>
<evidence type="ECO:0000256" key="2">
    <source>
        <dbReference type="SAM" id="SignalP"/>
    </source>
</evidence>
<dbReference type="InterPro" id="IPR002200">
    <property type="entry name" value="Elicitin"/>
</dbReference>
<dbReference type="EnsemblProtists" id="PYU1_T006989">
    <property type="protein sequence ID" value="PYU1_T006989"/>
    <property type="gene ID" value="PYU1_G006974"/>
</dbReference>
<feature type="region of interest" description="Disordered" evidence="1">
    <location>
        <begin position="153"/>
        <end position="182"/>
    </location>
</feature>
<feature type="chain" id="PRO_5003867991" description="Elicitin-like protein" evidence="2">
    <location>
        <begin position="25"/>
        <end position="207"/>
    </location>
</feature>
<organism evidence="3 4">
    <name type="scientific">Globisporangium ultimum (strain ATCC 200006 / CBS 805.95 / DAOM BR144)</name>
    <name type="common">Pythium ultimum</name>
    <dbReference type="NCBI Taxonomy" id="431595"/>
    <lineage>
        <taxon>Eukaryota</taxon>
        <taxon>Sar</taxon>
        <taxon>Stramenopiles</taxon>
        <taxon>Oomycota</taxon>
        <taxon>Peronosporomycetes</taxon>
        <taxon>Pythiales</taxon>
        <taxon>Pythiaceae</taxon>
        <taxon>Globisporangium</taxon>
    </lineage>
</organism>
<reference evidence="3" key="3">
    <citation type="submission" date="2015-02" db="UniProtKB">
        <authorList>
            <consortium name="EnsemblProtists"/>
        </authorList>
    </citation>
    <scope>IDENTIFICATION</scope>
    <source>
        <strain evidence="3">DAOM BR144</strain>
    </source>
</reference>
<dbReference type="Proteomes" id="UP000019132">
    <property type="component" value="Unassembled WGS sequence"/>
</dbReference>
<dbReference type="eggNOG" id="ENOG502RBC0">
    <property type="taxonomic scope" value="Eukaryota"/>
</dbReference>
<dbReference type="SMART" id="SM01187">
    <property type="entry name" value="Elicitin"/>
    <property type="match status" value="1"/>
</dbReference>
<keyword evidence="2" id="KW-0732">Signal</keyword>